<evidence type="ECO:0000259" key="5">
    <source>
        <dbReference type="PROSITE" id="PS50835"/>
    </source>
</evidence>
<evidence type="ECO:0008006" key="8">
    <source>
        <dbReference type="Google" id="ProtNLM"/>
    </source>
</evidence>
<feature type="region of interest" description="Disordered" evidence="3">
    <location>
        <begin position="3076"/>
        <end position="3095"/>
    </location>
</feature>
<sequence length="3158" mass="333980">MVAGVMLGAAVAGATDNWAPEGWFNSPLFTQNVIADRVTEGPDGKLYASFYNGGAIDGVRDRGQYGAIIRLHGDGSLDDSFNMGPLLTDAWAIAFQSDGRLVVGGISGDETYQTGLPQYRVYRLNYDGSWDYSFQSPVFRGIPRFIAVDPVDDSLIVVPSSGDSGNGGIPTLARLNADGSLDGNWNEPDLAGGFIFAPPVIDGNGKILIGGVFDNVNGATRHGVARLNANGTLDSSFVPSGYNPDWAPHQIRGLAVQTQGNNAGKVIVAGGTILVPGSDDAAANRPLIRLNSNGSLDTTFSLTTQGDAGMYARPRLVEVLPDDSIVIVGGGVARFSADGVQFPAPVNDPGESGTYSRPTFSTEFFWMEALSDGSVIVPPQQGAWINGEYAPTFVKFDPTGVVDGNFNAPQFTRTVYPSGVHGYGEGDGRFLVWGNFDTVNGEPRPGIVRFFNNGSIDYSFSTDFAYPPSYVSSAHVADDGDILVTIFDPFGGGSQITRLTDSGSVDTGFAIDESLAGQLGDVSLNPLSDGSILLVGVNAQRLYDGNLLIAKLTDTGAIDTNFNGAALLDVGAVFRDGDDVIQAMTLGYLNFMAEDANGRLIFSKSVGPYVENQTSMDITLVRTSSTGVVEAPQTFSAPTINWLTNGVTFPSIYQTTTENYRQVATTYVGSPFQKVVAQPDNKIIVGGLFEEIAGEARSGIARLNADGSFDYGFNTGSGVAFDAAPNRLAQITDIMVAGNERIWLTGYFDSFSGEPAPGVVQLESDGSRVANFNAFIEMLPYTGSDMTITPTEGGWAMLLGGTYRTQNEWYPVAFHRMLQLPLVNIYAQPQNISIPYGYSGALRVGYDNPQAEVSIQWYRNDEPIQGANDAELNLFGQNDTAGYYYAVFTAPNGETQQTNMVEVRLSGAGAFWRRDYGFNAPQLTSDRLAGRVTSDGNGGYYGTWVNGNYLSGADGVVTGPVVHINADGTVDGSFNTGAALNDAWAVQPLPDGGVLVGGVASEESGISGQALPRVFKFDAFGNLDPNYQSPVLGGLPRFMTLQPDGKLIVVPTGNNGSNGGPQWIARLNTDGSLDESFHQVWLNGVIFAPPVVDPVSGKIYIGGSFWTVDNQYRPAVARLNADGSLDTEWYPSGINPNDNAPYQVRGLALQTQGDNAGKLLVAGNPLYVPDGNEGTFDAAVVRLNLNGSLDTSFTHVSQGDAGMSPRARLLHLHANDDFSIVGQSVTRFDADGALHSTFQAPSFSGEAYWFAVDTNGKIVVPTEWGTLLETAENTPDVSGWVRFNSDGTWDTDFHVARFELATFPNRFAIMEDDGILTWGGFSKAGDTYWPGIVRIDSDGRVDTNFNPSSLQWPVGVVFAEVTPGNQILATTTDQVTGERGLVRLDSDGTLDETFAVDSEIGSMTGVETKVLSSGKILAWAADAQRVIDDETGFTRLLSTGAIDDTFTGTPTLPALGAVYRNEDGSIRNLSIGNFRILTVDADGNFYARTTIDGYGEWTGGMLHTIQRFSAEGVLDTNYNAPGIWWGTFESYPTVTDAQTNGGVADQVRADVAYTPFNGAVALDDGSVIVFGRFTWYGDQYSPGIVRLTNTGAVDSDFSARVGSGASFLAAPNRNGNITAVTPAGNGQFWVAGFFDSFNGHALPGIALLNNDGSLDTSFATDIEFQAYFATAMGVGVDSQDRLVLAGSYQTYAGVNIQPFQRLVKTIGFVNGELPYNITYAGNETIELDASVAGMVNPVFVWRKDGIILPGETGPILTLENAGPDDAGFYAVEVEDDNGRFAGSTSTLMMAGAFAGSGPIYGIGDLPGGAFYSQVRDATLVDGVIHAVGTSVRRGNEGSAGDTGVYWRSDSGLYLLPEIEPDSQGFGFVTASAITPTASHIANRTRVALDNTRAASRVTVDGFGVERLPDPTNFGSYSAATTISADGNQLGGFYWVDTGGYHAFLTDLSTDPVSVTEIVPTLPDYEWAFVAGGRGMSADGTVVVGDLEDIESEYNTLRGYRYDVGAGMTVLPTLETGFWASAMAVSADGVHTLLRGDSSDFPAGELFVHNSSDGSVTTLGAPRPDVYPLNIAGTTDDFSVIVCSFYDVDTHEGGTYIHNYNGWFSLQEALAGMDAGLDGWSFDDGLGVSRDGRLIYGSGSRYGQQQGFVIEFPAGYLADFEPAPMLDGPSDDIIVGAWVAGTSDHTFTVIFDRDGSYVHIGLGINLGEANGYERGHYGWDKESGLFTVTTVADFNGDQGLDGINFRSDLTLSVSGDQLTLTIPNDEVVTLNRVTHPTHTMVGAWSLNDFSEQENGGAYVVLLADGTYFHAEEGEQDADGQSGIEHGSWTWEDMTSRFTAFDIDADTNGQWGLSHPQGVTYAGVWDYRWTLLYSDDGGSASLRRVAPQPVDIEAHPMGGDYTEGDEITLSVGVVGEGPFTYQWRHEGQEIPGATGSTLVLSGLGFEDAGYYDVAVTGPDGLSLSDGAWINVFEAPPPGRVLLNYSARIELDQWETASVPFRIEGSGDKELLIRVVGPALGALGIPNVMADPSLLVVDELGFDVTGNDDWDSTGGVLAAAASSVGALSLADGSADAAVIALLPPGSYTLQVAGADAGQVIAELYDLDGSASTSRLVYIGALAPSTTGGQLNIGFTTADVGSAELLVRAIGPSLGLAGAISDPSLTVLAGGTTLASNDNWGGTTELMTAFSDAVAPMLDPSSADAAVVTDFNGNSVYSLTMNGNESGLTLTEVYDTYRREPIVSPVLLHAPQSLTVSGGFTARFEPVVASSSTVAYQWFKNGAELTGATSRMLEIADVQSDDAGTYVLRLTNANGTVDSAPATLTVLSGPDITSQPSGTTISSGTTATLAVTATSEAGDATYQWYAGTSGDTTAPISGATAATYTTPALDASADYWVRVTDSFGSVDSVTATVVVETASDIYATHAVVGAGYRAGGTVTIETTFYYTGAAVTVGWSVDLPAGWSFASTNDPGFAWVPPEEGDTGNISFAFTRVPVSPVTFSYTLNVPAGQTGSVELTSTVLFRDGVNPEQPFTVTPSPLVITEAPAYHSGDSDQDGFFSLSELLRVIELYNTRNGTTRTGHYKVQSGTEDGFASNPDLADSESGNLTVFHSGDSDQDGKISLSELLRVIELYNYRQGTTRTGQYHPATGTEDGYAPGPEPTS</sequence>
<dbReference type="PROSITE" id="PS50222">
    <property type="entry name" value="EF_HAND_2"/>
    <property type="match status" value="1"/>
</dbReference>
<dbReference type="InterPro" id="IPR013783">
    <property type="entry name" value="Ig-like_fold"/>
</dbReference>
<dbReference type="InterPro" id="IPR007110">
    <property type="entry name" value="Ig-like_dom"/>
</dbReference>
<keyword evidence="2" id="KW-1015">Disulfide bond</keyword>
<dbReference type="InterPro" id="IPR036179">
    <property type="entry name" value="Ig-like_dom_sf"/>
</dbReference>
<reference evidence="6 7" key="1">
    <citation type="submission" date="2023-12" db="EMBL/GenBank/DDBJ databases">
        <title>Description of an unclassified Opitutus bacterium of Verrucomicrobiota.</title>
        <authorList>
            <person name="Zhang D.-F."/>
        </authorList>
    </citation>
    <scope>NUCLEOTIDE SEQUENCE [LARGE SCALE GENOMIC DNA]</scope>
    <source>
        <strain evidence="6 7">WL0086</strain>
    </source>
</reference>
<name>A0ABZ1C3A5_9BACT</name>
<dbReference type="InterPro" id="IPR003599">
    <property type="entry name" value="Ig_sub"/>
</dbReference>
<dbReference type="InterPro" id="IPR013431">
    <property type="entry name" value="Delta_60_rpt"/>
</dbReference>
<feature type="domain" description="Ig-like" evidence="5">
    <location>
        <begin position="2385"/>
        <end position="2462"/>
    </location>
</feature>
<dbReference type="InterPro" id="IPR002048">
    <property type="entry name" value="EF_hand_dom"/>
</dbReference>
<dbReference type="InterPro" id="IPR044023">
    <property type="entry name" value="Ig_7"/>
</dbReference>
<dbReference type="Pfam" id="PF17164">
    <property type="entry name" value="DUF5122"/>
    <property type="match status" value="11"/>
</dbReference>
<dbReference type="PANTHER" id="PTHR45080:SF8">
    <property type="entry name" value="IG-LIKE DOMAIN-CONTAINING PROTEIN"/>
    <property type="match status" value="1"/>
</dbReference>
<dbReference type="Pfam" id="PF07679">
    <property type="entry name" value="I-set"/>
    <property type="match status" value="1"/>
</dbReference>
<dbReference type="InterPro" id="IPR050958">
    <property type="entry name" value="Cell_Adh-Cytoskel_Orgn"/>
</dbReference>
<keyword evidence="1" id="KW-0732">Signal</keyword>
<dbReference type="Pfam" id="PF19081">
    <property type="entry name" value="Ig_7"/>
    <property type="match status" value="1"/>
</dbReference>
<evidence type="ECO:0000259" key="4">
    <source>
        <dbReference type="PROSITE" id="PS50222"/>
    </source>
</evidence>
<feature type="region of interest" description="Disordered" evidence="3">
    <location>
        <begin position="3135"/>
        <end position="3158"/>
    </location>
</feature>
<dbReference type="SMART" id="SM00409">
    <property type="entry name" value="IG"/>
    <property type="match status" value="4"/>
</dbReference>
<dbReference type="RefSeq" id="WP_324726001.1">
    <property type="nucleotide sequence ID" value="NZ_CP139781.1"/>
</dbReference>
<proteinExistence type="predicted"/>
<dbReference type="SUPFAM" id="SSF75011">
    <property type="entry name" value="3-carboxy-cis,cis-mucoante lactonizing enzyme"/>
    <property type="match status" value="1"/>
</dbReference>
<dbReference type="SUPFAM" id="SSF48726">
    <property type="entry name" value="Immunoglobulin"/>
    <property type="match status" value="4"/>
</dbReference>
<feature type="domain" description="EF-hand" evidence="4">
    <location>
        <begin position="3096"/>
        <end position="3131"/>
    </location>
</feature>
<gene>
    <name evidence="6" type="ORF">K1X11_015270</name>
</gene>
<feature type="domain" description="Ig-like" evidence="5">
    <location>
        <begin position="2741"/>
        <end position="2821"/>
    </location>
</feature>
<organism evidence="6 7">
    <name type="scientific">Actomonas aquatica</name>
    <dbReference type="NCBI Taxonomy" id="2866162"/>
    <lineage>
        <taxon>Bacteria</taxon>
        <taxon>Pseudomonadati</taxon>
        <taxon>Verrucomicrobiota</taxon>
        <taxon>Opitutia</taxon>
        <taxon>Opitutales</taxon>
        <taxon>Opitutaceae</taxon>
        <taxon>Actomonas</taxon>
    </lineage>
</organism>
<dbReference type="SUPFAM" id="SSF63829">
    <property type="entry name" value="Calcium-dependent phosphotriesterase"/>
    <property type="match status" value="1"/>
</dbReference>
<evidence type="ECO:0000256" key="1">
    <source>
        <dbReference type="ARBA" id="ARBA00022729"/>
    </source>
</evidence>
<evidence type="ECO:0000256" key="2">
    <source>
        <dbReference type="ARBA" id="ARBA00023157"/>
    </source>
</evidence>
<evidence type="ECO:0000313" key="7">
    <source>
        <dbReference type="Proteomes" id="UP000738431"/>
    </source>
</evidence>
<dbReference type="PROSITE" id="PS00018">
    <property type="entry name" value="EF_HAND_1"/>
    <property type="match status" value="1"/>
</dbReference>
<dbReference type="InterPro" id="IPR018247">
    <property type="entry name" value="EF_Hand_1_Ca_BS"/>
</dbReference>
<evidence type="ECO:0000256" key="3">
    <source>
        <dbReference type="SAM" id="MobiDB-lite"/>
    </source>
</evidence>
<dbReference type="EMBL" id="CP139781">
    <property type="protein sequence ID" value="WRQ86174.1"/>
    <property type="molecule type" value="Genomic_DNA"/>
</dbReference>
<dbReference type="Gene3D" id="2.80.10.50">
    <property type="match status" value="10"/>
</dbReference>
<evidence type="ECO:0000313" key="6">
    <source>
        <dbReference type="EMBL" id="WRQ86174.1"/>
    </source>
</evidence>
<dbReference type="PROSITE" id="PS50835">
    <property type="entry name" value="IG_LIKE"/>
    <property type="match status" value="2"/>
</dbReference>
<protein>
    <recommendedName>
        <fullName evidence="8">Ig-like domain-containing protein</fullName>
    </recommendedName>
</protein>
<dbReference type="InterPro" id="IPR013098">
    <property type="entry name" value="Ig_I-set"/>
</dbReference>
<keyword evidence="7" id="KW-1185">Reference proteome</keyword>
<dbReference type="InterPro" id="IPR003598">
    <property type="entry name" value="Ig_sub2"/>
</dbReference>
<dbReference type="Gene3D" id="2.60.40.10">
    <property type="entry name" value="Immunoglobulins"/>
    <property type="match status" value="5"/>
</dbReference>
<accession>A0ABZ1C3A5</accession>
<dbReference type="SMART" id="SM00408">
    <property type="entry name" value="IGc2"/>
    <property type="match status" value="3"/>
</dbReference>
<dbReference type="Proteomes" id="UP000738431">
    <property type="component" value="Chromosome"/>
</dbReference>
<dbReference type="PANTHER" id="PTHR45080">
    <property type="entry name" value="CONTACTIN 5"/>
    <property type="match status" value="1"/>
</dbReference>
<dbReference type="NCBIfam" id="TIGR02608">
    <property type="entry name" value="delta_60_rpt"/>
    <property type="match status" value="9"/>
</dbReference>